<evidence type="ECO:0000256" key="9">
    <source>
        <dbReference type="HAMAP-Rule" id="MF_00161"/>
    </source>
</evidence>
<dbReference type="EMBL" id="CP091512">
    <property type="protein sequence ID" value="UOO92822.1"/>
    <property type="molecule type" value="Genomic_DNA"/>
</dbReference>
<dbReference type="PROSITE" id="PS00855">
    <property type="entry name" value="SPASE_II"/>
    <property type="match status" value="1"/>
</dbReference>
<keyword evidence="5 9" id="KW-0064">Aspartyl protease</keyword>
<feature type="active site" evidence="9">
    <location>
        <position position="138"/>
    </location>
</feature>
<dbReference type="Proteomes" id="UP000832034">
    <property type="component" value="Chromosome"/>
</dbReference>
<feature type="transmembrane region" description="Helical" evidence="9">
    <location>
        <begin position="81"/>
        <end position="101"/>
    </location>
</feature>
<protein>
    <recommendedName>
        <fullName evidence="9">Lipoprotein signal peptidase</fullName>
        <ecNumber evidence="9">3.4.23.36</ecNumber>
    </recommendedName>
    <alternativeName>
        <fullName evidence="9">Prolipoprotein signal peptidase</fullName>
    </alternativeName>
    <alternativeName>
        <fullName evidence="9">Signal peptidase II</fullName>
        <shortName evidence="9">SPase II</shortName>
    </alternativeName>
</protein>
<comment type="similarity">
    <text evidence="1 9 11">Belongs to the peptidase A8 family.</text>
</comment>
<gene>
    <name evidence="9 12" type="primary">lspA</name>
    <name evidence="12" type="ORF">LVJ81_01885</name>
</gene>
<dbReference type="PANTHER" id="PTHR33695">
    <property type="entry name" value="LIPOPROTEIN SIGNAL PEPTIDASE"/>
    <property type="match status" value="1"/>
</dbReference>
<keyword evidence="3 9" id="KW-0645">Protease</keyword>
<dbReference type="HAMAP" id="MF_00161">
    <property type="entry name" value="LspA"/>
    <property type="match status" value="1"/>
</dbReference>
<evidence type="ECO:0000313" key="13">
    <source>
        <dbReference type="Proteomes" id="UP000832034"/>
    </source>
</evidence>
<evidence type="ECO:0000256" key="10">
    <source>
        <dbReference type="RuleBase" id="RU000594"/>
    </source>
</evidence>
<evidence type="ECO:0000256" key="6">
    <source>
        <dbReference type="ARBA" id="ARBA00022801"/>
    </source>
</evidence>
<keyword evidence="8 9" id="KW-0472">Membrane</keyword>
<reference evidence="12" key="1">
    <citation type="submission" date="2021-12" db="EMBL/GenBank/DDBJ databases">
        <authorList>
            <person name="Veyrier F.J."/>
        </authorList>
    </citation>
    <scope>NUCLEOTIDE SEQUENCE</scope>
    <source>
        <strain evidence="12">SAG 1488-6</strain>
    </source>
</reference>
<evidence type="ECO:0000256" key="1">
    <source>
        <dbReference type="ARBA" id="ARBA00006139"/>
    </source>
</evidence>
<evidence type="ECO:0000256" key="5">
    <source>
        <dbReference type="ARBA" id="ARBA00022750"/>
    </source>
</evidence>
<comment type="subcellular location">
    <subcellularLocation>
        <location evidence="9">Cell membrane</location>
        <topology evidence="9">Multi-pass membrane protein</topology>
    </subcellularLocation>
</comment>
<dbReference type="PRINTS" id="PR00781">
    <property type="entry name" value="LIPOSIGPTASE"/>
</dbReference>
<keyword evidence="7 9" id="KW-1133">Transmembrane helix</keyword>
<dbReference type="Pfam" id="PF01252">
    <property type="entry name" value="Peptidase_A8"/>
    <property type="match status" value="1"/>
</dbReference>
<evidence type="ECO:0000256" key="4">
    <source>
        <dbReference type="ARBA" id="ARBA00022692"/>
    </source>
</evidence>
<keyword evidence="6 9" id="KW-0378">Hydrolase</keyword>
<proteinExistence type="inferred from homology"/>
<comment type="catalytic activity">
    <reaction evidence="9 10">
        <text>Release of signal peptides from bacterial membrane prolipoproteins. Hydrolyzes -Xaa-Yaa-Zaa-|-(S,diacylglyceryl)Cys-, in which Xaa is hydrophobic (preferably Leu), and Yaa (Ala or Ser) and Zaa (Gly or Ala) have small, neutral side chains.</text>
        <dbReference type="EC" id="3.4.23.36"/>
    </reaction>
</comment>
<accession>A0ABY4EBJ1</accession>
<organism evidence="12 13">
    <name type="scientific">Vitreoscilla stercoraria</name>
    <dbReference type="NCBI Taxonomy" id="61"/>
    <lineage>
        <taxon>Bacteria</taxon>
        <taxon>Pseudomonadati</taxon>
        <taxon>Pseudomonadota</taxon>
        <taxon>Betaproteobacteria</taxon>
        <taxon>Neisseriales</taxon>
        <taxon>Neisseriaceae</taxon>
        <taxon>Vitreoscilla</taxon>
    </lineage>
</organism>
<comment type="function">
    <text evidence="9 10">This protein specifically catalyzes the removal of signal peptides from prolipoproteins.</text>
</comment>
<evidence type="ECO:0000256" key="7">
    <source>
        <dbReference type="ARBA" id="ARBA00022989"/>
    </source>
</evidence>
<evidence type="ECO:0000256" key="2">
    <source>
        <dbReference type="ARBA" id="ARBA00022475"/>
    </source>
</evidence>
<name>A0ABY4EBJ1_VITST</name>
<dbReference type="PANTHER" id="PTHR33695:SF1">
    <property type="entry name" value="LIPOPROTEIN SIGNAL PEPTIDASE"/>
    <property type="match status" value="1"/>
</dbReference>
<dbReference type="InterPro" id="IPR001872">
    <property type="entry name" value="Peptidase_A8"/>
</dbReference>
<dbReference type="EC" id="3.4.23.36" evidence="9"/>
<sequence>MHTQNQPVQPVALGKYLLLAFLAIVLDQFTKWMVIHKIPAPVYDEQGYFLGATRINIITDFFDLTHVYNPGAAFSFLANAGGWQVVFFSVLAFAISGWLLWSIRKAQFGCWGNWGAAAIVGGAIGNVVDRFVHGHVIDFLLFYVEPYYYPAFNIADSFICVGAVMLVIDGFHQSKLEKQQAAANAAK</sequence>
<evidence type="ECO:0000313" key="12">
    <source>
        <dbReference type="EMBL" id="UOO92822.1"/>
    </source>
</evidence>
<feature type="transmembrane region" description="Helical" evidence="9">
    <location>
        <begin position="108"/>
        <end position="127"/>
    </location>
</feature>
<evidence type="ECO:0000256" key="3">
    <source>
        <dbReference type="ARBA" id="ARBA00022670"/>
    </source>
</evidence>
<feature type="transmembrane region" description="Helical" evidence="9">
    <location>
        <begin position="147"/>
        <end position="168"/>
    </location>
</feature>
<keyword evidence="4 9" id="KW-0812">Transmembrane</keyword>
<keyword evidence="13" id="KW-1185">Reference proteome</keyword>
<dbReference type="GO" id="GO:0004190">
    <property type="term" value="F:aspartic-type endopeptidase activity"/>
    <property type="evidence" value="ECO:0007669"/>
    <property type="project" value="UniProtKB-EC"/>
</dbReference>
<dbReference type="NCBIfam" id="TIGR00077">
    <property type="entry name" value="lspA"/>
    <property type="match status" value="1"/>
</dbReference>
<reference evidence="12" key="2">
    <citation type="journal article" date="2022" name="Res Sq">
        <title>Evolution of multicellular longitudinally dividing oral cavity symbionts (Neisseriaceae).</title>
        <authorList>
            <person name="Nyongesa S."/>
            <person name="Weber P."/>
            <person name="Bernet E."/>
            <person name="Pullido F."/>
            <person name="Nieckarz M."/>
            <person name="Delaby M."/>
            <person name="Nieves C."/>
            <person name="Viehboeck T."/>
            <person name="Krause N."/>
            <person name="Rivera-Millot A."/>
            <person name="Nakamura A."/>
            <person name="Vischer N."/>
            <person name="VanNieuwenhze M."/>
            <person name="Brun Y."/>
            <person name="Cava F."/>
            <person name="Bulgheresi S."/>
            <person name="Veyrier F."/>
        </authorList>
    </citation>
    <scope>NUCLEOTIDE SEQUENCE</scope>
    <source>
        <strain evidence="12">SAG 1488-6</strain>
    </source>
</reference>
<feature type="transmembrane region" description="Helical" evidence="9">
    <location>
        <begin position="12"/>
        <end position="29"/>
    </location>
</feature>
<dbReference type="RefSeq" id="WP_019957155.1">
    <property type="nucleotide sequence ID" value="NZ_CP091512.1"/>
</dbReference>
<keyword evidence="2 9" id="KW-1003">Cell membrane</keyword>
<comment type="pathway">
    <text evidence="9">Protein modification; lipoprotein biosynthesis (signal peptide cleavage).</text>
</comment>
<feature type="active site" evidence="9">
    <location>
        <position position="156"/>
    </location>
</feature>
<evidence type="ECO:0000256" key="8">
    <source>
        <dbReference type="ARBA" id="ARBA00023136"/>
    </source>
</evidence>
<evidence type="ECO:0000256" key="11">
    <source>
        <dbReference type="RuleBase" id="RU004181"/>
    </source>
</evidence>